<dbReference type="PANTHER" id="PTHR43847">
    <property type="entry name" value="BLL3993 PROTEIN"/>
    <property type="match status" value="1"/>
</dbReference>
<evidence type="ECO:0000313" key="7">
    <source>
        <dbReference type="Proteomes" id="UP000278475"/>
    </source>
</evidence>
<evidence type="ECO:0000256" key="3">
    <source>
        <dbReference type="ARBA" id="ARBA00022989"/>
    </source>
</evidence>
<evidence type="ECO:0000256" key="5">
    <source>
        <dbReference type="SAM" id="Phobius"/>
    </source>
</evidence>
<dbReference type="AlphaFoldDB" id="A0A497ESU3"/>
<dbReference type="Pfam" id="PF04191">
    <property type="entry name" value="PEMT"/>
    <property type="match status" value="1"/>
</dbReference>
<reference evidence="6 7" key="1">
    <citation type="submission" date="2018-06" db="EMBL/GenBank/DDBJ databases">
        <title>Extensive metabolic versatility and redundancy in microbially diverse, dynamic hydrothermal sediments.</title>
        <authorList>
            <person name="Dombrowski N."/>
            <person name="Teske A."/>
            <person name="Baker B.J."/>
        </authorList>
    </citation>
    <scope>NUCLEOTIDE SEQUENCE [LARGE SCALE GENOMIC DNA]</scope>
    <source>
        <strain evidence="6">B66_G16</strain>
    </source>
</reference>
<feature type="transmembrane region" description="Helical" evidence="5">
    <location>
        <begin position="12"/>
        <end position="32"/>
    </location>
</feature>
<evidence type="ECO:0000313" key="6">
    <source>
        <dbReference type="EMBL" id="RLE50196.1"/>
    </source>
</evidence>
<evidence type="ECO:0000256" key="2">
    <source>
        <dbReference type="ARBA" id="ARBA00022692"/>
    </source>
</evidence>
<evidence type="ECO:0000256" key="4">
    <source>
        <dbReference type="ARBA" id="ARBA00023136"/>
    </source>
</evidence>
<evidence type="ECO:0000256" key="1">
    <source>
        <dbReference type="ARBA" id="ARBA00004127"/>
    </source>
</evidence>
<accession>A0A497ESU3</accession>
<dbReference type="EMBL" id="QMQV01000011">
    <property type="protein sequence ID" value="RLE50196.1"/>
    <property type="molecule type" value="Genomic_DNA"/>
</dbReference>
<dbReference type="GO" id="GO:0012505">
    <property type="term" value="C:endomembrane system"/>
    <property type="evidence" value="ECO:0007669"/>
    <property type="project" value="UniProtKB-SubCell"/>
</dbReference>
<dbReference type="InterPro" id="IPR007318">
    <property type="entry name" value="Phopholipid_MeTrfase"/>
</dbReference>
<dbReference type="Gene3D" id="1.20.120.1630">
    <property type="match status" value="1"/>
</dbReference>
<keyword evidence="3 5" id="KW-1133">Transmembrane helix</keyword>
<comment type="caution">
    <text evidence="6">The sequence shown here is derived from an EMBL/GenBank/DDBJ whole genome shotgun (WGS) entry which is preliminary data.</text>
</comment>
<organism evidence="6 7">
    <name type="scientific">Thermoproteota archaeon</name>
    <dbReference type="NCBI Taxonomy" id="2056631"/>
    <lineage>
        <taxon>Archaea</taxon>
        <taxon>Thermoproteota</taxon>
    </lineage>
</organism>
<protein>
    <submittedName>
        <fullName evidence="6">Uncharacterized protein</fullName>
    </submittedName>
</protein>
<proteinExistence type="predicted"/>
<gene>
    <name evidence="6" type="ORF">DRJ31_02275</name>
</gene>
<dbReference type="Proteomes" id="UP000278475">
    <property type="component" value="Unassembled WGS sequence"/>
</dbReference>
<name>A0A497ESU3_9CREN</name>
<comment type="subcellular location">
    <subcellularLocation>
        <location evidence="1">Endomembrane system</location>
        <topology evidence="1">Multi-pass membrane protein</topology>
    </subcellularLocation>
</comment>
<dbReference type="PROSITE" id="PS50244">
    <property type="entry name" value="S5A_REDUCTASE"/>
    <property type="match status" value="1"/>
</dbReference>
<dbReference type="InterPro" id="IPR052527">
    <property type="entry name" value="Metal_cation-efflux_comp"/>
</dbReference>
<feature type="transmembrane region" description="Helical" evidence="5">
    <location>
        <begin position="38"/>
        <end position="56"/>
    </location>
</feature>
<dbReference type="PANTHER" id="PTHR43847:SF1">
    <property type="entry name" value="BLL3993 PROTEIN"/>
    <property type="match status" value="1"/>
</dbReference>
<sequence length="156" mass="17715">MLNKYLLMKPSLRAAIEWALLIAVGLPCYMTNTLMLPFIPMSTTLGTALFAAGMLIHSLSHREHQRAHAKVEEIKSLVTTGIYSKIRHPGYLGVMLAYFGISICFKNIPALAIAFALTILHVLTAIEEEKLLLQKFGKEYEEYMKKVRWRFIPGIY</sequence>
<feature type="transmembrane region" description="Helical" evidence="5">
    <location>
        <begin position="95"/>
        <end position="123"/>
    </location>
</feature>
<keyword evidence="4 5" id="KW-0472">Membrane</keyword>
<keyword evidence="2 5" id="KW-0812">Transmembrane</keyword>